<evidence type="ECO:0000313" key="2">
    <source>
        <dbReference type="Proteomes" id="UP000011115"/>
    </source>
</evidence>
<dbReference type="Gramene" id="PGSC0003DMT400013648">
    <property type="protein sequence ID" value="PGSC0003DMT400013648"/>
    <property type="gene ID" value="PGSC0003DMG400005333"/>
</dbReference>
<dbReference type="Proteomes" id="UP000011115">
    <property type="component" value="Unassembled WGS sequence"/>
</dbReference>
<organism evidence="1 2">
    <name type="scientific">Solanum tuberosum</name>
    <name type="common">Potato</name>
    <dbReference type="NCBI Taxonomy" id="4113"/>
    <lineage>
        <taxon>Eukaryota</taxon>
        <taxon>Viridiplantae</taxon>
        <taxon>Streptophyta</taxon>
        <taxon>Embryophyta</taxon>
        <taxon>Tracheophyta</taxon>
        <taxon>Spermatophyta</taxon>
        <taxon>Magnoliopsida</taxon>
        <taxon>eudicotyledons</taxon>
        <taxon>Gunneridae</taxon>
        <taxon>Pentapetalae</taxon>
        <taxon>asterids</taxon>
        <taxon>lamiids</taxon>
        <taxon>Solanales</taxon>
        <taxon>Solanaceae</taxon>
        <taxon>Solanoideae</taxon>
        <taxon>Solaneae</taxon>
        <taxon>Solanum</taxon>
    </lineage>
</organism>
<dbReference type="EnsemblPlants" id="PGSC0003DMT400013648">
    <property type="protein sequence ID" value="PGSC0003DMT400013648"/>
    <property type="gene ID" value="PGSC0003DMG400005333"/>
</dbReference>
<keyword evidence="2" id="KW-1185">Reference proteome</keyword>
<evidence type="ECO:0000313" key="1">
    <source>
        <dbReference type="EnsemblPlants" id="PGSC0003DMT400013648"/>
    </source>
</evidence>
<dbReference type="OrthoDB" id="411372at2759"/>
<accession>M1A349</accession>
<dbReference type="AlphaFoldDB" id="M1A349"/>
<gene>
    <name evidence="1" type="primary">LOC102593128</name>
</gene>
<name>M1A349_SOLTU</name>
<proteinExistence type="predicted"/>
<reference evidence="2" key="1">
    <citation type="journal article" date="2011" name="Nature">
        <title>Genome sequence and analysis of the tuber crop potato.</title>
        <authorList>
            <consortium name="The Potato Genome Sequencing Consortium"/>
        </authorList>
    </citation>
    <scope>NUCLEOTIDE SEQUENCE [LARGE SCALE GENOMIC DNA]</scope>
    <source>
        <strain evidence="2">cv. DM1-3 516 R44</strain>
    </source>
</reference>
<reference evidence="1" key="2">
    <citation type="submission" date="2015-06" db="UniProtKB">
        <authorList>
            <consortium name="EnsemblPlants"/>
        </authorList>
    </citation>
    <scope>IDENTIFICATION</scope>
    <source>
        <strain evidence="1">DM1-3 516 R44</strain>
    </source>
</reference>
<dbReference type="ExpressionAtlas" id="M1A349">
    <property type="expression patterns" value="baseline"/>
</dbReference>
<protein>
    <submittedName>
        <fullName evidence="1">Nucleic acid binding protein</fullName>
    </submittedName>
</protein>
<sequence length="123" mass="14150">MIFLESDSIAVCVTRYLFGYSTKFHSESRGCSLVPFTCKEDSANSVAHVNSIILWEQYDIVHQLLLFLIYRMLLTCRDLPLLWLLFHRQSNNPDFVTGSLLIVQHLVLLQSRICNCRVGEVGQ</sequence>
<dbReference type="HOGENOM" id="CLU_2019328_0_0_1"/>